<evidence type="ECO:0000256" key="1">
    <source>
        <dbReference type="ARBA" id="ARBA00008056"/>
    </source>
</evidence>
<dbReference type="Pfam" id="PF14226">
    <property type="entry name" value="DIOX_N"/>
    <property type="match status" value="1"/>
</dbReference>
<reference evidence="7 8" key="1">
    <citation type="journal article" date="2023" name="G3 (Bethesda)">
        <title>A chromosome-level genome assembly of Zasmidium syzygii isolated from banana leaves.</title>
        <authorList>
            <person name="van Westerhoven A.C."/>
            <person name="Mehrabi R."/>
            <person name="Talebi R."/>
            <person name="Steentjes M.B.F."/>
            <person name="Corcolon B."/>
            <person name="Chong P.A."/>
            <person name="Kema G.H.J."/>
            <person name="Seidl M.F."/>
        </authorList>
    </citation>
    <scope>NUCLEOTIDE SEQUENCE [LARGE SCALE GENOMIC DNA]</scope>
    <source>
        <strain evidence="7 8">P124</strain>
    </source>
</reference>
<comment type="similarity">
    <text evidence="1 5">Belongs to the iron/ascorbate-dependent oxidoreductase family.</text>
</comment>
<evidence type="ECO:0000313" key="8">
    <source>
        <dbReference type="Proteomes" id="UP001305779"/>
    </source>
</evidence>
<feature type="domain" description="Fe2OG dioxygenase" evidence="6">
    <location>
        <begin position="176"/>
        <end position="281"/>
    </location>
</feature>
<keyword evidence="2 5" id="KW-0479">Metal-binding</keyword>
<dbReference type="EMBL" id="JAXOVC010000006">
    <property type="protein sequence ID" value="KAK4500043.1"/>
    <property type="molecule type" value="Genomic_DNA"/>
</dbReference>
<dbReference type="Pfam" id="PF03171">
    <property type="entry name" value="2OG-FeII_Oxy"/>
    <property type="match status" value="1"/>
</dbReference>
<dbReference type="PRINTS" id="PR00682">
    <property type="entry name" value="IPNSYNTHASE"/>
</dbReference>
<protein>
    <recommendedName>
        <fullName evidence="6">Fe2OG dioxygenase domain-containing protein</fullName>
    </recommendedName>
</protein>
<evidence type="ECO:0000313" key="7">
    <source>
        <dbReference type="EMBL" id="KAK4500043.1"/>
    </source>
</evidence>
<dbReference type="SUPFAM" id="SSF51197">
    <property type="entry name" value="Clavaminate synthase-like"/>
    <property type="match status" value="1"/>
</dbReference>
<proteinExistence type="inferred from homology"/>
<organism evidence="7 8">
    <name type="scientific">Zasmidium cellare</name>
    <name type="common">Wine cellar mold</name>
    <name type="synonym">Racodium cellare</name>
    <dbReference type="NCBI Taxonomy" id="395010"/>
    <lineage>
        <taxon>Eukaryota</taxon>
        <taxon>Fungi</taxon>
        <taxon>Dikarya</taxon>
        <taxon>Ascomycota</taxon>
        <taxon>Pezizomycotina</taxon>
        <taxon>Dothideomycetes</taxon>
        <taxon>Dothideomycetidae</taxon>
        <taxon>Mycosphaerellales</taxon>
        <taxon>Mycosphaerellaceae</taxon>
        <taxon>Zasmidium</taxon>
    </lineage>
</organism>
<dbReference type="InterPro" id="IPR005123">
    <property type="entry name" value="Oxoglu/Fe-dep_dioxygenase_dom"/>
</dbReference>
<comment type="caution">
    <text evidence="7">The sequence shown here is derived from an EMBL/GenBank/DDBJ whole genome shotgun (WGS) entry which is preliminary data.</text>
</comment>
<dbReference type="InterPro" id="IPR026992">
    <property type="entry name" value="DIOX_N"/>
</dbReference>
<gene>
    <name evidence="7" type="ORF">PRZ48_008229</name>
</gene>
<sequence length="327" mass="36704">MASEELNLPIIDLSPYLHPQNDTDKAKVVSQVRDACAKYGFFQVSGHGIPLHLQNGLLQAIGKFFHQDKEAKMKLSFLENRGRRGYEASGMSVRDGDKLPDSKESFYIGREEPEFEAPGFHCPNQWPETLPREEFRDPVWEYYQETDKLGRTIWEILLLGLGRDPTAVMEQFTKRPIVQMKMIRYPPGSATLPEQFGVGAHTDFGGVTVLLQQANRSGLQVYLDSLQTWISVPALEDIYVINCGDMIAQWSGGIYRSARHRVINASVDEERLSCATFWHGDADATNPLDEGGVRDTVGKLLMQRFKGQFSIPREVVEAAGRLGKVGA</sequence>
<name>A0ABR0EFR2_ZASCE</name>
<dbReference type="PANTHER" id="PTHR10209">
    <property type="entry name" value="OXIDOREDUCTASE, 2OG-FE II OXYGENASE FAMILY PROTEIN"/>
    <property type="match status" value="1"/>
</dbReference>
<keyword evidence="8" id="KW-1185">Reference proteome</keyword>
<evidence type="ECO:0000256" key="2">
    <source>
        <dbReference type="ARBA" id="ARBA00022723"/>
    </source>
</evidence>
<evidence type="ECO:0000259" key="6">
    <source>
        <dbReference type="PROSITE" id="PS51471"/>
    </source>
</evidence>
<dbReference type="InterPro" id="IPR027443">
    <property type="entry name" value="IPNS-like_sf"/>
</dbReference>
<keyword evidence="4 5" id="KW-0408">Iron</keyword>
<keyword evidence="3 5" id="KW-0560">Oxidoreductase</keyword>
<evidence type="ECO:0000256" key="3">
    <source>
        <dbReference type="ARBA" id="ARBA00023002"/>
    </source>
</evidence>
<accession>A0ABR0EFR2</accession>
<evidence type="ECO:0000256" key="4">
    <source>
        <dbReference type="ARBA" id="ARBA00023004"/>
    </source>
</evidence>
<dbReference type="Proteomes" id="UP001305779">
    <property type="component" value="Unassembled WGS sequence"/>
</dbReference>
<dbReference type="PANTHER" id="PTHR10209:SF881">
    <property type="entry name" value="FI07970P-RELATED"/>
    <property type="match status" value="1"/>
</dbReference>
<dbReference type="PROSITE" id="PS51471">
    <property type="entry name" value="FE2OG_OXY"/>
    <property type="match status" value="1"/>
</dbReference>
<dbReference type="InterPro" id="IPR044861">
    <property type="entry name" value="IPNS-like_FE2OG_OXY"/>
</dbReference>
<evidence type="ECO:0000256" key="5">
    <source>
        <dbReference type="RuleBase" id="RU003682"/>
    </source>
</evidence>
<dbReference type="Gene3D" id="2.60.120.330">
    <property type="entry name" value="B-lactam Antibiotic, Isopenicillin N Synthase, Chain"/>
    <property type="match status" value="1"/>
</dbReference>